<protein>
    <recommendedName>
        <fullName evidence="2">Retrotransposon gag domain-containing protein</fullName>
    </recommendedName>
</protein>
<feature type="domain" description="Retrotransposon gag" evidence="2">
    <location>
        <begin position="168"/>
        <end position="255"/>
    </location>
</feature>
<keyword evidence="4" id="KW-1185">Reference proteome</keyword>
<evidence type="ECO:0000313" key="4">
    <source>
        <dbReference type="Proteomes" id="UP000594263"/>
    </source>
</evidence>
<sequence length="328" mass="36292">MEGLSKQLEDILAQLATINTTMATLTPLGPHVAQLAALPAIVNNLQASVTDGARQIQAVNLAVSRLGKARQPADNIELADNQDYGHNDGVLGRGPDQFSRSAHQPRPGGSGGVRGPYAEDSDDSRAPPRFHKIDFPMFDGKEDPLPWLNRCEQFFRGQCTSEDHKVWYASIHMTGVAQLWYYRLEMNSGEPSWRHFSQLVLKRFGPTMTDSPLGEIAMLRRTGTVNEYCNQFLTLACRDVELSEKQQVQLFITGLVNPLKTDVALHRPTTLDDAIISSMALEDYMANDGIFLQAHDDLDFQFAVLGASESSRKPLQSFPTIFGNFPGS</sequence>
<feature type="region of interest" description="Disordered" evidence="1">
    <location>
        <begin position="77"/>
        <end position="131"/>
    </location>
</feature>
<dbReference type="PANTHER" id="PTHR33223">
    <property type="entry name" value="CCHC-TYPE DOMAIN-CONTAINING PROTEIN"/>
    <property type="match status" value="1"/>
</dbReference>
<dbReference type="OMA" id="DYMANDG"/>
<organism evidence="3 4">
    <name type="scientific">Kalanchoe fedtschenkoi</name>
    <name type="common">Lavender scallops</name>
    <name type="synonym">South American air plant</name>
    <dbReference type="NCBI Taxonomy" id="63787"/>
    <lineage>
        <taxon>Eukaryota</taxon>
        <taxon>Viridiplantae</taxon>
        <taxon>Streptophyta</taxon>
        <taxon>Embryophyta</taxon>
        <taxon>Tracheophyta</taxon>
        <taxon>Spermatophyta</taxon>
        <taxon>Magnoliopsida</taxon>
        <taxon>eudicotyledons</taxon>
        <taxon>Gunneridae</taxon>
        <taxon>Pentapetalae</taxon>
        <taxon>Saxifragales</taxon>
        <taxon>Crassulaceae</taxon>
        <taxon>Kalanchoe</taxon>
    </lineage>
</organism>
<name>A0A7N0ZSV2_KALFE</name>
<evidence type="ECO:0000259" key="2">
    <source>
        <dbReference type="Pfam" id="PF03732"/>
    </source>
</evidence>
<proteinExistence type="predicted"/>
<dbReference type="Pfam" id="PF03732">
    <property type="entry name" value="Retrotrans_gag"/>
    <property type="match status" value="1"/>
</dbReference>
<evidence type="ECO:0000256" key="1">
    <source>
        <dbReference type="SAM" id="MobiDB-lite"/>
    </source>
</evidence>
<dbReference type="Gramene" id="Kaladp0028s0093.1.v1.1">
    <property type="protein sequence ID" value="Kaladp0028s0093.1.v1.1"/>
    <property type="gene ID" value="Kaladp0028s0093.v1.1"/>
</dbReference>
<dbReference type="Proteomes" id="UP000594263">
    <property type="component" value="Unplaced"/>
</dbReference>
<accession>A0A7N0ZSV2</accession>
<dbReference type="AlphaFoldDB" id="A0A7N0ZSV2"/>
<evidence type="ECO:0000313" key="3">
    <source>
        <dbReference type="EnsemblPlants" id="Kaladp0028s0093.1.v1.1"/>
    </source>
</evidence>
<dbReference type="PANTHER" id="PTHR33223:SF6">
    <property type="entry name" value="CCHC-TYPE DOMAIN-CONTAINING PROTEIN"/>
    <property type="match status" value="1"/>
</dbReference>
<reference evidence="3" key="1">
    <citation type="submission" date="2021-01" db="UniProtKB">
        <authorList>
            <consortium name="EnsemblPlants"/>
        </authorList>
    </citation>
    <scope>IDENTIFICATION</scope>
</reference>
<dbReference type="EnsemblPlants" id="Kaladp0028s0093.1.v1.1">
    <property type="protein sequence ID" value="Kaladp0028s0093.1.v1.1"/>
    <property type="gene ID" value="Kaladp0028s0093.v1.1"/>
</dbReference>
<dbReference type="InterPro" id="IPR005162">
    <property type="entry name" value="Retrotrans_gag_dom"/>
</dbReference>